<gene>
    <name evidence="1" type="ORF">H4Q32_020355</name>
</gene>
<organism evidence="1 2">
    <name type="scientific">Labeo rohita</name>
    <name type="common">Indian major carp</name>
    <name type="synonym">Cyprinus rohita</name>
    <dbReference type="NCBI Taxonomy" id="84645"/>
    <lineage>
        <taxon>Eukaryota</taxon>
        <taxon>Metazoa</taxon>
        <taxon>Chordata</taxon>
        <taxon>Craniata</taxon>
        <taxon>Vertebrata</taxon>
        <taxon>Euteleostomi</taxon>
        <taxon>Actinopterygii</taxon>
        <taxon>Neopterygii</taxon>
        <taxon>Teleostei</taxon>
        <taxon>Ostariophysi</taxon>
        <taxon>Cypriniformes</taxon>
        <taxon>Cyprinidae</taxon>
        <taxon>Labeoninae</taxon>
        <taxon>Labeonini</taxon>
        <taxon>Labeo</taxon>
    </lineage>
</organism>
<comment type="caution">
    <text evidence="1">The sequence shown here is derived from an EMBL/GenBank/DDBJ whole genome shotgun (WGS) entry which is preliminary data.</text>
</comment>
<evidence type="ECO:0000313" key="1">
    <source>
        <dbReference type="EMBL" id="KAI2649140.1"/>
    </source>
</evidence>
<dbReference type="EMBL" id="JACTAM010000024">
    <property type="protein sequence ID" value="KAI2649140.1"/>
    <property type="molecule type" value="Genomic_DNA"/>
</dbReference>
<accession>A0ABQ8LFI3</accession>
<name>A0ABQ8LFI3_LABRO</name>
<evidence type="ECO:0000313" key="2">
    <source>
        <dbReference type="Proteomes" id="UP000830375"/>
    </source>
</evidence>
<sequence length="267" mass="30377">MDVLNCDLSAEEVLLRFNSTCAHVLDLVAPLKTLYYKSRSEPWLDDSTHCLRQICRRFERKWKKDKLQVSLQMFRDSLFHQKAVKTAKSSNFTPITEKYLIDLVEHLKPTGSSIDVVPPYFLKQVLDVVGPHLLCLINHSLTVPNPNLGGLSSCVKQYVKNLGVVFDEHLRFDRQINSVVKTSFFQLRLLSKAKSFLSFKNFEKVIHAFITTRLDYCNSLYVGISQTALSRLQLVQNAAARLLAGVQKQDHITPVFGPYTGSLCVTE</sequence>
<reference evidence="1 2" key="1">
    <citation type="submission" date="2022-01" db="EMBL/GenBank/DDBJ databases">
        <title>A high-quality chromosome-level genome assembly of rohu carp, Labeo rohita.</title>
        <authorList>
            <person name="Arick M.A. II"/>
            <person name="Hsu C.-Y."/>
            <person name="Magbanua Z."/>
            <person name="Pechanova O."/>
            <person name="Grover C."/>
            <person name="Miller E."/>
            <person name="Thrash A."/>
            <person name="Ezzel L."/>
            <person name="Alam S."/>
            <person name="Benzie J."/>
            <person name="Hamilton M."/>
            <person name="Karsi A."/>
            <person name="Lawrence M.L."/>
            <person name="Peterson D.G."/>
        </authorList>
    </citation>
    <scope>NUCLEOTIDE SEQUENCE [LARGE SCALE GENOMIC DNA]</scope>
    <source>
        <strain evidence="2">BAU-BD-2019</strain>
        <tissue evidence="1">Blood</tissue>
    </source>
</reference>
<keyword evidence="2" id="KW-1185">Reference proteome</keyword>
<protein>
    <submittedName>
        <fullName evidence="1">Uncharacterized protein</fullName>
    </submittedName>
</protein>
<dbReference type="Proteomes" id="UP000830375">
    <property type="component" value="Unassembled WGS sequence"/>
</dbReference>
<proteinExistence type="predicted"/>